<sequence length="80" mass="9561">MSTKRSMKNLNLGALKTRYKPSQKMFSLHTSKFLTYSILRLMINIRQNVDISKFMKLQAFLKRLSVGLYPRNQKYWNVMI</sequence>
<comment type="caution">
    <text evidence="1">The sequence shown here is derived from an EMBL/GenBank/DDBJ whole genome shotgun (WGS) entry which is preliminary data.</text>
</comment>
<gene>
    <name evidence="1" type="ORF">PPYR_08811</name>
</gene>
<organism evidence="1 2">
    <name type="scientific">Photinus pyralis</name>
    <name type="common">Common eastern firefly</name>
    <name type="synonym">Lampyris pyralis</name>
    <dbReference type="NCBI Taxonomy" id="7054"/>
    <lineage>
        <taxon>Eukaryota</taxon>
        <taxon>Metazoa</taxon>
        <taxon>Ecdysozoa</taxon>
        <taxon>Arthropoda</taxon>
        <taxon>Hexapoda</taxon>
        <taxon>Insecta</taxon>
        <taxon>Pterygota</taxon>
        <taxon>Neoptera</taxon>
        <taxon>Endopterygota</taxon>
        <taxon>Coleoptera</taxon>
        <taxon>Polyphaga</taxon>
        <taxon>Elateriformia</taxon>
        <taxon>Elateroidea</taxon>
        <taxon>Lampyridae</taxon>
        <taxon>Lampyrinae</taxon>
        <taxon>Photinus</taxon>
    </lineage>
</organism>
<dbReference type="Proteomes" id="UP000327044">
    <property type="component" value="Unassembled WGS sequence"/>
</dbReference>
<keyword evidence="2" id="KW-1185">Reference proteome</keyword>
<protein>
    <submittedName>
        <fullName evidence="1">Uncharacterized protein</fullName>
    </submittedName>
</protein>
<dbReference type="InParanoid" id="A0A5N4AKS2"/>
<accession>A0A5N4AKS2</accession>
<dbReference type="EMBL" id="VVIM01000006">
    <property type="protein sequence ID" value="KAB0797818.1"/>
    <property type="molecule type" value="Genomic_DNA"/>
</dbReference>
<name>A0A5N4AKS2_PHOPY</name>
<dbReference type="AlphaFoldDB" id="A0A5N4AKS2"/>
<evidence type="ECO:0000313" key="1">
    <source>
        <dbReference type="EMBL" id="KAB0797818.1"/>
    </source>
</evidence>
<reference evidence="1 2" key="1">
    <citation type="journal article" date="2018" name="Elife">
        <title>Firefly genomes illuminate parallel origins of bioluminescence in beetles.</title>
        <authorList>
            <person name="Fallon T.R."/>
            <person name="Lower S.E."/>
            <person name="Chang C.H."/>
            <person name="Bessho-Uehara M."/>
            <person name="Martin G.J."/>
            <person name="Bewick A.J."/>
            <person name="Behringer M."/>
            <person name="Debat H.J."/>
            <person name="Wong I."/>
            <person name="Day J.C."/>
            <person name="Suvorov A."/>
            <person name="Silva C.J."/>
            <person name="Stanger-Hall K.F."/>
            <person name="Hall D.W."/>
            <person name="Schmitz R.J."/>
            <person name="Nelson D.R."/>
            <person name="Lewis S.M."/>
            <person name="Shigenobu S."/>
            <person name="Bybee S.M."/>
            <person name="Larracuente A.M."/>
            <person name="Oba Y."/>
            <person name="Weng J.K."/>
        </authorList>
    </citation>
    <scope>NUCLEOTIDE SEQUENCE [LARGE SCALE GENOMIC DNA]</scope>
    <source>
        <strain evidence="1">1611_PpyrPB1</strain>
        <tissue evidence="1">Whole body</tissue>
    </source>
</reference>
<proteinExistence type="predicted"/>
<evidence type="ECO:0000313" key="2">
    <source>
        <dbReference type="Proteomes" id="UP000327044"/>
    </source>
</evidence>